<sequence length="128" mass="14139">MSMIQIGIIGVIGALLSIQFKSGKSEYGIYMSVAISILIFACIVDRLELFVRTVEQVNQYIKIDTSYIATMLKMIGITYIAEFSSSVCKDAGYQTIAVQIEIFSKLTILALGMPVLLALLETIREFLA</sequence>
<feature type="transmembrane region" description="Helical" evidence="1">
    <location>
        <begin position="65"/>
        <end position="82"/>
    </location>
</feature>
<feature type="transmembrane region" description="Helical" evidence="1">
    <location>
        <begin position="27"/>
        <end position="44"/>
    </location>
</feature>
<keyword evidence="1" id="KW-1133">Transmembrane helix</keyword>
<dbReference type="GeneID" id="93334051"/>
<gene>
    <name evidence="2" type="ORF">ERS852491_00753</name>
</gene>
<dbReference type="Proteomes" id="UP000095544">
    <property type="component" value="Unassembled WGS sequence"/>
</dbReference>
<dbReference type="RefSeq" id="WP_009005679.1">
    <property type="nucleotide sequence ID" value="NZ_BAAACT010000148.1"/>
</dbReference>
<protein>
    <submittedName>
        <fullName evidence="2">Stage III sporulation protein AD</fullName>
    </submittedName>
</protein>
<accession>A0A174APS1</accession>
<name>A0A174APS1_9FIRM</name>
<dbReference type="OrthoDB" id="1682150at2"/>
<keyword evidence="1" id="KW-0472">Membrane</keyword>
<dbReference type="AlphaFoldDB" id="A0A174APS1"/>
<feature type="transmembrane region" description="Helical" evidence="1">
    <location>
        <begin position="102"/>
        <end position="120"/>
    </location>
</feature>
<dbReference type="InterPro" id="IPR025664">
    <property type="entry name" value="Spore_III_AC/AD"/>
</dbReference>
<evidence type="ECO:0000256" key="1">
    <source>
        <dbReference type="SAM" id="Phobius"/>
    </source>
</evidence>
<reference evidence="2 3" key="1">
    <citation type="submission" date="2015-09" db="EMBL/GenBank/DDBJ databases">
        <authorList>
            <consortium name="Pathogen Informatics"/>
        </authorList>
    </citation>
    <scope>NUCLEOTIDE SEQUENCE [LARGE SCALE GENOMIC DNA]</scope>
    <source>
        <strain evidence="2 3">2789STDY5834876</strain>
    </source>
</reference>
<evidence type="ECO:0000313" key="3">
    <source>
        <dbReference type="Proteomes" id="UP000095544"/>
    </source>
</evidence>
<evidence type="ECO:0000313" key="2">
    <source>
        <dbReference type="EMBL" id="CUN89415.1"/>
    </source>
</evidence>
<proteinExistence type="predicted"/>
<dbReference type="EMBL" id="CYZU01000005">
    <property type="protein sequence ID" value="CUN89415.1"/>
    <property type="molecule type" value="Genomic_DNA"/>
</dbReference>
<organism evidence="2 3">
    <name type="scientific">Faecalicatena contorta</name>
    <dbReference type="NCBI Taxonomy" id="39482"/>
    <lineage>
        <taxon>Bacteria</taxon>
        <taxon>Bacillati</taxon>
        <taxon>Bacillota</taxon>
        <taxon>Clostridia</taxon>
        <taxon>Lachnospirales</taxon>
        <taxon>Lachnospiraceae</taxon>
        <taxon>Faecalicatena</taxon>
    </lineage>
</organism>
<dbReference type="Pfam" id="PF06686">
    <property type="entry name" value="SpoIIIAC"/>
    <property type="match status" value="2"/>
</dbReference>
<keyword evidence="1" id="KW-0812">Transmembrane</keyword>
<dbReference type="STRING" id="39482.ERS852491_00753"/>